<protein>
    <submittedName>
        <fullName evidence="6">ABC-2 type transport system ATP-binding protein</fullName>
    </submittedName>
</protein>
<dbReference type="SMART" id="SM00382">
    <property type="entry name" value="AAA"/>
    <property type="match status" value="1"/>
</dbReference>
<dbReference type="AlphaFoldDB" id="A0A315Y390"/>
<feature type="domain" description="ABC transporter" evidence="5">
    <location>
        <begin position="6"/>
        <end position="232"/>
    </location>
</feature>
<evidence type="ECO:0000256" key="1">
    <source>
        <dbReference type="ARBA" id="ARBA00005417"/>
    </source>
</evidence>
<dbReference type="Gene3D" id="3.40.50.300">
    <property type="entry name" value="P-loop containing nucleotide triphosphate hydrolases"/>
    <property type="match status" value="1"/>
</dbReference>
<comment type="similarity">
    <text evidence="1">Belongs to the ABC transporter superfamily.</text>
</comment>
<dbReference type="PANTHER" id="PTHR43335">
    <property type="entry name" value="ABC TRANSPORTER, ATP-BINDING PROTEIN"/>
    <property type="match status" value="1"/>
</dbReference>
<evidence type="ECO:0000256" key="4">
    <source>
        <dbReference type="ARBA" id="ARBA00022840"/>
    </source>
</evidence>
<dbReference type="InterPro" id="IPR003593">
    <property type="entry name" value="AAA+_ATPase"/>
</dbReference>
<dbReference type="OrthoDB" id="9809205at2"/>
<dbReference type="RefSeq" id="WP_109725813.1">
    <property type="nucleotide sequence ID" value="NZ_QGDI01000003.1"/>
</dbReference>
<reference evidence="6 7" key="1">
    <citation type="submission" date="2018-05" db="EMBL/GenBank/DDBJ databases">
        <title>The Hungate 1000. A catalogue of reference genomes from the rumen microbiome.</title>
        <authorList>
            <person name="Kelly W."/>
        </authorList>
    </citation>
    <scope>NUCLEOTIDE SEQUENCE [LARGE SCALE GENOMIC DNA]</scope>
    <source>
        <strain evidence="6 7">SAb67</strain>
    </source>
</reference>
<dbReference type="InterPro" id="IPR017871">
    <property type="entry name" value="ABC_transporter-like_CS"/>
</dbReference>
<comment type="caution">
    <text evidence="6">The sequence shown here is derived from an EMBL/GenBank/DDBJ whole genome shotgun (WGS) entry which is preliminary data.</text>
</comment>
<keyword evidence="2" id="KW-0813">Transport</keyword>
<keyword evidence="4 6" id="KW-0067">ATP-binding</keyword>
<keyword evidence="3" id="KW-0547">Nucleotide-binding</keyword>
<dbReference type="GO" id="GO:0016887">
    <property type="term" value="F:ATP hydrolysis activity"/>
    <property type="evidence" value="ECO:0007669"/>
    <property type="project" value="InterPro"/>
</dbReference>
<dbReference type="SUPFAM" id="SSF52540">
    <property type="entry name" value="P-loop containing nucleoside triphosphate hydrolases"/>
    <property type="match status" value="1"/>
</dbReference>
<dbReference type="Pfam" id="PF00005">
    <property type="entry name" value="ABC_tran"/>
    <property type="match status" value="1"/>
</dbReference>
<dbReference type="InterPro" id="IPR027417">
    <property type="entry name" value="P-loop_NTPase"/>
</dbReference>
<evidence type="ECO:0000313" key="6">
    <source>
        <dbReference type="EMBL" id="PWJ14028.1"/>
    </source>
</evidence>
<sequence>MGNSVITMTNITKRFKKAEVVKNFSLDVKNGSITGLIGPNGAGKTTIMKILAGLMFQTSGELSFYGSRDDLDLNRRRMSFMIEAPIVDYNMTAYENLNYVRYVRGYPDKKRIDEVLDIVDLKDTGRKKALKFSLGMRQRLGIAMALLTKPEVLVLDEPVNGLDPEGIVEVRHILQKLSEDQGVTILISSHLLSELSELCTDFSIINKGQLVENLSLEELHNRCRSHIVLRTNNTEKTAAVLEDKLSIGSYKVLQSGDIEIYEQLDAVERISKTVTDSGCIITKLYESGQSLEDYYLEKVGGSHE</sequence>
<name>A0A315Y390_RUMFL</name>
<dbReference type="PANTHER" id="PTHR43335:SF8">
    <property type="entry name" value="ABC TRANSPORTER, ATP-BINDING PROTEIN"/>
    <property type="match status" value="1"/>
</dbReference>
<organism evidence="6 7">
    <name type="scientific">Ruminococcus flavefaciens</name>
    <dbReference type="NCBI Taxonomy" id="1265"/>
    <lineage>
        <taxon>Bacteria</taxon>
        <taxon>Bacillati</taxon>
        <taxon>Bacillota</taxon>
        <taxon>Clostridia</taxon>
        <taxon>Eubacteriales</taxon>
        <taxon>Oscillospiraceae</taxon>
        <taxon>Ruminococcus</taxon>
    </lineage>
</organism>
<dbReference type="STRING" id="1265.SAMN02910280_2691"/>
<proteinExistence type="inferred from homology"/>
<evidence type="ECO:0000313" key="7">
    <source>
        <dbReference type="Proteomes" id="UP000245720"/>
    </source>
</evidence>
<dbReference type="InterPro" id="IPR003439">
    <property type="entry name" value="ABC_transporter-like_ATP-bd"/>
</dbReference>
<dbReference type="EMBL" id="QGDI01000003">
    <property type="protein sequence ID" value="PWJ14028.1"/>
    <property type="molecule type" value="Genomic_DNA"/>
</dbReference>
<evidence type="ECO:0000256" key="3">
    <source>
        <dbReference type="ARBA" id="ARBA00022741"/>
    </source>
</evidence>
<gene>
    <name evidence="6" type="ORF">IE37_00960</name>
</gene>
<dbReference type="PROSITE" id="PS00211">
    <property type="entry name" value="ABC_TRANSPORTER_1"/>
    <property type="match status" value="1"/>
</dbReference>
<dbReference type="Proteomes" id="UP000245720">
    <property type="component" value="Unassembled WGS sequence"/>
</dbReference>
<evidence type="ECO:0000256" key="2">
    <source>
        <dbReference type="ARBA" id="ARBA00022448"/>
    </source>
</evidence>
<evidence type="ECO:0000259" key="5">
    <source>
        <dbReference type="PROSITE" id="PS50893"/>
    </source>
</evidence>
<accession>A0A315Y390</accession>
<dbReference type="GO" id="GO:0005524">
    <property type="term" value="F:ATP binding"/>
    <property type="evidence" value="ECO:0007669"/>
    <property type="project" value="UniProtKB-KW"/>
</dbReference>
<dbReference type="PROSITE" id="PS50893">
    <property type="entry name" value="ABC_TRANSPORTER_2"/>
    <property type="match status" value="1"/>
</dbReference>